<evidence type="ECO:0000259" key="1">
    <source>
        <dbReference type="Pfam" id="PF14231"/>
    </source>
</evidence>
<comment type="caution">
    <text evidence="3">The sequence shown here is derived from an EMBL/GenBank/DDBJ whole genome shotgun (WGS) entry which is preliminary data.</text>
</comment>
<name>A0A2B7XX10_9EURO</name>
<evidence type="ECO:0000259" key="2">
    <source>
        <dbReference type="Pfam" id="PF14232"/>
    </source>
</evidence>
<proteinExistence type="predicted"/>
<dbReference type="Pfam" id="PF14231">
    <property type="entry name" value="GXWXG"/>
    <property type="match status" value="1"/>
</dbReference>
<dbReference type="AlphaFoldDB" id="A0A2B7XX10"/>
<protein>
    <recommendedName>
        <fullName evidence="5">GXWXG domain-containing protein</fullName>
    </recommendedName>
</protein>
<dbReference type="InterPro" id="IPR025951">
    <property type="entry name" value="GXWXG_dom"/>
</dbReference>
<organism evidence="3 4">
    <name type="scientific">Helicocarpus griseus UAMH5409</name>
    <dbReference type="NCBI Taxonomy" id="1447875"/>
    <lineage>
        <taxon>Eukaryota</taxon>
        <taxon>Fungi</taxon>
        <taxon>Dikarya</taxon>
        <taxon>Ascomycota</taxon>
        <taxon>Pezizomycotina</taxon>
        <taxon>Eurotiomycetes</taxon>
        <taxon>Eurotiomycetidae</taxon>
        <taxon>Onygenales</taxon>
        <taxon>Ajellomycetaceae</taxon>
        <taxon>Helicocarpus</taxon>
    </lineage>
</organism>
<dbReference type="Proteomes" id="UP000223968">
    <property type="component" value="Unassembled WGS sequence"/>
</dbReference>
<accession>A0A2B7XX10</accession>
<dbReference type="EMBL" id="PDNB01000045">
    <property type="protein sequence ID" value="PGH13475.1"/>
    <property type="molecule type" value="Genomic_DNA"/>
</dbReference>
<evidence type="ECO:0008006" key="5">
    <source>
        <dbReference type="Google" id="ProtNLM"/>
    </source>
</evidence>
<gene>
    <name evidence="3" type="ORF">AJ79_03605</name>
</gene>
<feature type="domain" description="GXWXG" evidence="1">
    <location>
        <begin position="26"/>
        <end position="83"/>
    </location>
</feature>
<dbReference type="Pfam" id="PF14232">
    <property type="entry name" value="DUF4334"/>
    <property type="match status" value="1"/>
</dbReference>
<evidence type="ECO:0000313" key="3">
    <source>
        <dbReference type="EMBL" id="PGH13475.1"/>
    </source>
</evidence>
<dbReference type="OrthoDB" id="2213372at2759"/>
<sequence>MTSPEEQFVELTKCNTPVTEAQIERIFNELKPVRPSFLIGEWDGGGLDTGHPGHKTLVAMKWAGKSFRSVDDADPIVVLDETGRRVCSEKWGHSSLREVVFRGVTSAAMIYDNKPIFDHFRYVHDDMVLGVMDCPKVMGADSFYYFFLRRRKD</sequence>
<dbReference type="InterPro" id="IPR025568">
    <property type="entry name" value="DUF4334"/>
</dbReference>
<dbReference type="STRING" id="1447875.A0A2B7XX10"/>
<keyword evidence="4" id="KW-1185">Reference proteome</keyword>
<reference evidence="3 4" key="1">
    <citation type="submission" date="2017-10" db="EMBL/GenBank/DDBJ databases">
        <title>Comparative genomics in systemic dimorphic fungi from Ajellomycetaceae.</title>
        <authorList>
            <person name="Munoz J.F."/>
            <person name="Mcewen J.G."/>
            <person name="Clay O.K."/>
            <person name="Cuomo C.A."/>
        </authorList>
    </citation>
    <scope>NUCLEOTIDE SEQUENCE [LARGE SCALE GENOMIC DNA]</scope>
    <source>
        <strain evidence="3 4">UAMH5409</strain>
    </source>
</reference>
<evidence type="ECO:0000313" key="4">
    <source>
        <dbReference type="Proteomes" id="UP000223968"/>
    </source>
</evidence>
<feature type="domain" description="DUF4334" evidence="2">
    <location>
        <begin position="92"/>
        <end position="150"/>
    </location>
</feature>
<dbReference type="Gene3D" id="2.40.128.580">
    <property type="entry name" value="GXWXG domain"/>
    <property type="match status" value="1"/>
</dbReference>